<dbReference type="KEGG" id="lzy:LZ3411_1276"/>
<dbReference type="RefSeq" id="WP_087742036.1">
    <property type="nucleotide sequence ID" value="NZ_LT854705.1"/>
</dbReference>
<keyword evidence="1" id="KW-0472">Membrane</keyword>
<gene>
    <name evidence="2" type="ORF">LZ3411_1276</name>
</gene>
<evidence type="ECO:0000313" key="3">
    <source>
        <dbReference type="Proteomes" id="UP000195412"/>
    </source>
</evidence>
<name>A0A1Y6JWK6_9LACO</name>
<dbReference type="Proteomes" id="UP000195412">
    <property type="component" value="Chromosome I"/>
</dbReference>
<reference evidence="3" key="1">
    <citation type="submission" date="2017-05" db="EMBL/GenBank/DDBJ databases">
        <authorList>
            <person name="Papadimitriou K."/>
        </authorList>
    </citation>
    <scope>NUCLEOTIDE SEQUENCE [LARGE SCALE GENOMIC DNA]</scope>
    <source>
        <strain evidence="3">ACA-DC 3411</strain>
    </source>
</reference>
<feature type="transmembrane region" description="Helical" evidence="1">
    <location>
        <begin position="65"/>
        <end position="83"/>
    </location>
</feature>
<keyword evidence="1" id="KW-0812">Transmembrane</keyword>
<evidence type="ECO:0000313" key="2">
    <source>
        <dbReference type="EMBL" id="SMS14326.1"/>
    </source>
</evidence>
<dbReference type="AlphaFoldDB" id="A0A1Y6JWK6"/>
<evidence type="ECO:0000256" key="1">
    <source>
        <dbReference type="SAM" id="Phobius"/>
    </source>
</evidence>
<organism evidence="2 3">
    <name type="scientific">Levilactobacillus zymae</name>
    <dbReference type="NCBI Taxonomy" id="267363"/>
    <lineage>
        <taxon>Bacteria</taxon>
        <taxon>Bacillati</taxon>
        <taxon>Bacillota</taxon>
        <taxon>Bacilli</taxon>
        <taxon>Lactobacillales</taxon>
        <taxon>Lactobacillaceae</taxon>
        <taxon>Levilactobacillus</taxon>
    </lineage>
</organism>
<sequence>MNALTKIKGLLWGVRLVYVITLVWVIADLWRLNSNTIISGTLFFLIGFPAVYLENQREKLEPAYGDTLGCVLWRFLLFPWFWVM</sequence>
<feature type="transmembrane region" description="Helical" evidence="1">
    <location>
        <begin position="36"/>
        <end position="53"/>
    </location>
</feature>
<protein>
    <submittedName>
        <fullName evidence="2">Uncharacterized protein</fullName>
    </submittedName>
</protein>
<proteinExistence type="predicted"/>
<keyword evidence="1" id="KW-1133">Transmembrane helix</keyword>
<feature type="transmembrane region" description="Helical" evidence="1">
    <location>
        <begin position="12"/>
        <end position="30"/>
    </location>
</feature>
<accession>A0A1Y6JWK6</accession>
<dbReference type="EMBL" id="LT854705">
    <property type="protein sequence ID" value="SMS14326.1"/>
    <property type="molecule type" value="Genomic_DNA"/>
</dbReference>